<dbReference type="EMBL" id="CP010899">
    <property type="protein sequence ID" value="ALA97461.1"/>
    <property type="molecule type" value="Genomic_DNA"/>
</dbReference>
<organism evidence="1 2">
    <name type="scientific">Spiroplasma kunkelii CR2-3x</name>
    <dbReference type="NCBI Taxonomy" id="273035"/>
    <lineage>
        <taxon>Bacteria</taxon>
        <taxon>Bacillati</taxon>
        <taxon>Mycoplasmatota</taxon>
        <taxon>Mollicutes</taxon>
        <taxon>Entomoplasmatales</taxon>
        <taxon>Spiroplasmataceae</taxon>
        <taxon>Spiroplasma</taxon>
    </lineage>
</organism>
<keyword evidence="2" id="KW-1185">Reference proteome</keyword>
<accession>A0A0K2JGU2</accession>
<name>A0A0K2JGU2_SPIKU</name>
<protein>
    <submittedName>
        <fullName evidence="1">p123</fullName>
    </submittedName>
</protein>
<dbReference type="RefSeq" id="WP_053390740.1">
    <property type="nucleotide sequence ID" value="NZ_CP010899.1"/>
</dbReference>
<proteinExistence type="predicted"/>
<dbReference type="AlphaFoldDB" id="A0A0K2JGU2"/>
<evidence type="ECO:0000313" key="2">
    <source>
        <dbReference type="Proteomes" id="UP000062963"/>
    </source>
</evidence>
<evidence type="ECO:0000313" key="1">
    <source>
        <dbReference type="EMBL" id="ALA97461.1"/>
    </source>
</evidence>
<dbReference type="PATRIC" id="fig|273035.7.peg.670"/>
<dbReference type="KEGG" id="skn:SKUN_00566"/>
<gene>
    <name evidence="1" type="ORF">SKUN_00566</name>
</gene>
<reference evidence="1 2" key="1">
    <citation type="journal article" date="2015" name="Genome Announc.">
        <title>Complete Genome Sequence of Spiroplasma kunkelii Strain CR2-3x, Causal Agent of Corn Stunt Disease in Zea mays L.</title>
        <authorList>
            <person name="Davis R.E."/>
            <person name="Shao J."/>
            <person name="Dally E.L."/>
            <person name="Zhao Y."/>
            <person name="Gasparich G.E."/>
            <person name="Gaynor B.J."/>
            <person name="Athey J.C."/>
            <person name="Harrison N.A."/>
            <person name="Donofrio N."/>
        </authorList>
    </citation>
    <scope>NUCLEOTIDE SEQUENCE [LARGE SCALE GENOMIC DNA]</scope>
    <source>
        <strain evidence="1 2">CR2-3x</strain>
    </source>
</reference>
<sequence>MAKFIKPNGNVQAWNSVIKTSDLYYDLLEETTFFYPQAVLPPNPFTYKPYTVNILDAKTNKPLKTNITVNSHCINRGNLFLDNLYNSYYELEIDLKQIDPTITTLSQLLNAYSLIQFNNLNNLYVWCIEPDIKYFIPNRNVNLLARENSCGYNLGLLSNATLKKKVYRNLTMLYSKNNKKPAKKQQQKNLWKKYE</sequence>
<dbReference type="Proteomes" id="UP000062963">
    <property type="component" value="Chromosome"/>
</dbReference>